<dbReference type="EMBL" id="CP022115">
    <property type="protein sequence ID" value="ASJ23756.1"/>
    <property type="molecule type" value="Genomic_DNA"/>
</dbReference>
<accession>A0A248LH58</accession>
<gene>
    <name evidence="1" type="ORF">LHGZ1_0925</name>
</gene>
<reference evidence="2" key="1">
    <citation type="submission" date="2017-06" db="EMBL/GenBank/DDBJ databases">
        <title>Whole genome sequence of Laribacter hongkongensis LHGZ1.</title>
        <authorList>
            <person name="Chen D."/>
            <person name="Wu H."/>
            <person name="Chen J."/>
        </authorList>
    </citation>
    <scope>NUCLEOTIDE SEQUENCE [LARGE SCALE GENOMIC DNA]</scope>
    <source>
        <strain evidence="2">LHGZ1</strain>
    </source>
</reference>
<dbReference type="OrthoDB" id="9131197at2"/>
<dbReference type="InterPro" id="IPR014974">
    <property type="entry name" value="DUF1833"/>
</dbReference>
<dbReference type="Proteomes" id="UP000197424">
    <property type="component" value="Chromosome"/>
</dbReference>
<organism evidence="1 2">
    <name type="scientific">Laribacter hongkongensis</name>
    <dbReference type="NCBI Taxonomy" id="168471"/>
    <lineage>
        <taxon>Bacteria</taxon>
        <taxon>Pseudomonadati</taxon>
        <taxon>Pseudomonadota</taxon>
        <taxon>Betaproteobacteria</taxon>
        <taxon>Neisseriales</taxon>
        <taxon>Aquaspirillaceae</taxon>
        <taxon>Laribacter</taxon>
    </lineage>
</organism>
<name>A0A248LH58_9NEIS</name>
<dbReference type="Pfam" id="PF08875">
    <property type="entry name" value="DUF1833"/>
    <property type="match status" value="1"/>
</dbReference>
<evidence type="ECO:0000313" key="1">
    <source>
        <dbReference type="EMBL" id="ASJ23756.1"/>
    </source>
</evidence>
<protein>
    <submittedName>
        <fullName evidence="1">Transcriptional regulator</fullName>
    </submittedName>
</protein>
<evidence type="ECO:0000313" key="2">
    <source>
        <dbReference type="Proteomes" id="UP000197424"/>
    </source>
</evidence>
<proteinExistence type="predicted"/>
<dbReference type="AlphaFoldDB" id="A0A248LH58"/>
<dbReference type="RefSeq" id="WP_088860269.1">
    <property type="nucleotide sequence ID" value="NZ_CP022115.1"/>
</dbReference>
<sequence length="180" mass="19782">MPNAALSEAIKEAYASAPSEQIILHTLELRHPAFVDEAGQPVAIRVVRDTSDLWARLESQAPLQAGERVQFVAMGFELDLPPVDTMPVPEITVTLDNVSREIVRHLDAAAESQSVIEVTYRPYLSTDLEGPQMDPPINLVLTEVEADIFRVTGRARMLDVGNKAFPGISYTAKTFPGLTR</sequence>